<accession>A0A1B7XB89</accession>
<dbReference type="Gene3D" id="3.40.50.360">
    <property type="match status" value="1"/>
</dbReference>
<dbReference type="GO" id="GO:0016491">
    <property type="term" value="F:oxidoreductase activity"/>
    <property type="evidence" value="ECO:0007669"/>
    <property type="project" value="InterPro"/>
</dbReference>
<keyword evidence="2" id="KW-0288">FMN</keyword>
<dbReference type="InterPro" id="IPR051796">
    <property type="entry name" value="ISF_SsuE-like"/>
</dbReference>
<evidence type="ECO:0000256" key="1">
    <source>
        <dbReference type="ARBA" id="ARBA00022630"/>
    </source>
</evidence>
<protein>
    <submittedName>
        <fullName evidence="4">NADPH-dependent FMN reductase</fullName>
    </submittedName>
</protein>
<evidence type="ECO:0000259" key="3">
    <source>
        <dbReference type="Pfam" id="PF03358"/>
    </source>
</evidence>
<keyword evidence="5" id="KW-1185">Reference proteome</keyword>
<dbReference type="RefSeq" id="WP_066856241.1">
    <property type="nucleotide sequence ID" value="NZ_JXMS01000020.1"/>
</dbReference>
<dbReference type="Proteomes" id="UP000091979">
    <property type="component" value="Unassembled WGS sequence"/>
</dbReference>
<dbReference type="InterPro" id="IPR029039">
    <property type="entry name" value="Flavoprotein-like_sf"/>
</dbReference>
<dbReference type="InterPro" id="IPR005025">
    <property type="entry name" value="FMN_Rdtase-like_dom"/>
</dbReference>
<feature type="domain" description="NADPH-dependent FMN reductase-like" evidence="3">
    <location>
        <begin position="1"/>
        <end position="134"/>
    </location>
</feature>
<dbReference type="AlphaFoldDB" id="A0A1B7XB89"/>
<name>A0A1B7XB89_9BACT</name>
<dbReference type="EMBL" id="JXMS01000020">
    <property type="protein sequence ID" value="OBQ46634.1"/>
    <property type="molecule type" value="Genomic_DNA"/>
</dbReference>
<dbReference type="SUPFAM" id="SSF52218">
    <property type="entry name" value="Flavoproteins"/>
    <property type="match status" value="1"/>
</dbReference>
<dbReference type="STRING" id="1560234.SP90_11595"/>
<evidence type="ECO:0000313" key="5">
    <source>
        <dbReference type="Proteomes" id="UP000091979"/>
    </source>
</evidence>
<dbReference type="OrthoDB" id="6398207at2"/>
<evidence type="ECO:0000313" key="4">
    <source>
        <dbReference type="EMBL" id="OBQ46634.1"/>
    </source>
</evidence>
<gene>
    <name evidence="4" type="ORF">SP90_11595</name>
</gene>
<proteinExistence type="predicted"/>
<dbReference type="Pfam" id="PF03358">
    <property type="entry name" value="FMN_red"/>
    <property type="match status" value="1"/>
</dbReference>
<sequence>MKILTLLGSGRPTGNTATALQWAEEELRIMGHEVEQINLVSKNIKPCLGCANCKESETSINCIQRDDAEEILQKMIDADITVFASPTYFWGYAAPVKALMDRSWSLVTNYKKPNHASLLEGKRQGVLLTGGSEFNNNAEGLTFAFNKLQVFYKTTNCGELFIERCTIDNKRPADAKERAMTFAKNLVA</sequence>
<evidence type="ECO:0000256" key="2">
    <source>
        <dbReference type="ARBA" id="ARBA00022643"/>
    </source>
</evidence>
<dbReference type="PANTHER" id="PTHR43278">
    <property type="entry name" value="NAD(P)H-DEPENDENT FMN-CONTAINING OXIDOREDUCTASE YWQN-RELATED"/>
    <property type="match status" value="1"/>
</dbReference>
<keyword evidence="1" id="KW-0285">Flavoprotein</keyword>
<reference evidence="4 5" key="1">
    <citation type="submission" date="2015-01" db="EMBL/GenBank/DDBJ databases">
        <title>Desulfovibrio sp. JC271 draft genome sequence.</title>
        <authorList>
            <person name="Shivani Y."/>
            <person name="Subhash Y."/>
            <person name="Sasikala C."/>
            <person name="Ramana C.V."/>
        </authorList>
    </citation>
    <scope>NUCLEOTIDE SEQUENCE [LARGE SCALE GENOMIC DNA]</scope>
    <source>
        <strain evidence="4 5">JC271</strain>
    </source>
</reference>
<dbReference type="PANTHER" id="PTHR43278:SF4">
    <property type="entry name" value="NAD(P)H-DEPENDENT FMN-CONTAINING OXIDOREDUCTASE YWQN-RELATED"/>
    <property type="match status" value="1"/>
</dbReference>
<organism evidence="4 5">
    <name type="scientific">Halodesulfovibrio spirochaetisodalis</name>
    <dbReference type="NCBI Taxonomy" id="1560234"/>
    <lineage>
        <taxon>Bacteria</taxon>
        <taxon>Pseudomonadati</taxon>
        <taxon>Thermodesulfobacteriota</taxon>
        <taxon>Desulfovibrionia</taxon>
        <taxon>Desulfovibrionales</taxon>
        <taxon>Desulfovibrionaceae</taxon>
        <taxon>Halodesulfovibrio</taxon>
    </lineage>
</organism>
<dbReference type="PATRIC" id="fig|1560234.3.peg.1406"/>
<comment type="caution">
    <text evidence="4">The sequence shown here is derived from an EMBL/GenBank/DDBJ whole genome shotgun (WGS) entry which is preliminary data.</text>
</comment>